<feature type="signal peptide" evidence="9">
    <location>
        <begin position="1"/>
        <end position="20"/>
    </location>
</feature>
<evidence type="ECO:0000256" key="6">
    <source>
        <dbReference type="ARBA" id="ARBA00022833"/>
    </source>
</evidence>
<keyword evidence="4 9" id="KW-0732">Signal</keyword>
<dbReference type="SUPFAM" id="SSF55486">
    <property type="entry name" value="Metalloproteases ('zincins'), catalytic domain"/>
    <property type="match status" value="1"/>
</dbReference>
<evidence type="ECO:0000259" key="10">
    <source>
        <dbReference type="Pfam" id="PF05572"/>
    </source>
</evidence>
<dbReference type="Gene3D" id="3.40.390.10">
    <property type="entry name" value="Collagenase (Catalytic Domain)"/>
    <property type="match status" value="1"/>
</dbReference>
<keyword evidence="7" id="KW-0482">Metalloprotease</keyword>
<dbReference type="InterPro" id="IPR026444">
    <property type="entry name" value="Secre_tail"/>
</dbReference>
<keyword evidence="6" id="KW-0862">Zinc</keyword>
<dbReference type="PANTHER" id="PTHR47466">
    <property type="match status" value="1"/>
</dbReference>
<name>A0ABN8ESL5_9BACT</name>
<feature type="domain" description="Peptidase M43 pregnancy-associated plasma-A" evidence="10">
    <location>
        <begin position="170"/>
        <end position="323"/>
    </location>
</feature>
<accession>A0ABN8ESL5</accession>
<comment type="similarity">
    <text evidence="1">Belongs to the peptidase M43B family.</text>
</comment>
<evidence type="ECO:0000256" key="4">
    <source>
        <dbReference type="ARBA" id="ARBA00022729"/>
    </source>
</evidence>
<dbReference type="RefSeq" id="WP_238805203.1">
    <property type="nucleotide sequence ID" value="NZ_CAKLPY010000001.1"/>
</dbReference>
<sequence length="425" mass="48311">MKKKINILLFFVLVGFTSMAQKTRICANEVCDSIAKFSNSQYSVRKIRYEQALEAQINSQKNFRIAAEIIRIPVVVHVIHNQANGAIIGNNISDEQIYSQIKVLNEDYRKKEGTLGYNTNPVGADVEIEFFLANIDPLGKPSTGITRSYSTKKDFNIVNDADREIMSNLAYWDSNKYLNIWIATFSSSYIGYGEFPFAESIEGLDSESNERLDGVFIDYTVFGKKIGTNTKGIYSFGRTVTHEIGHWMGLYHTWGDERCGTDYVADTPIAAGSNNSAFCKDIFSTCSGTRTRNMIENYMDYSPDSCMNIFTQGQKERMRAALDLSKRRKRVLNYAKFQLPPSETLQVNFQNPLPLNNLQFQILLPDFQDFNVVLRDNFGREIYNESYTDLPSTVITLKNKDLSPGIYILTVTSVQQVIQKKVALY</sequence>
<dbReference type="Proteomes" id="UP000837932">
    <property type="component" value="Unassembled WGS sequence"/>
</dbReference>
<keyword evidence="2" id="KW-0645">Protease</keyword>
<comment type="caution">
    <text evidence="11">The sequence shown here is derived from an EMBL/GenBank/DDBJ whole genome shotgun (WGS) entry which is preliminary data.</text>
</comment>
<reference evidence="11" key="1">
    <citation type="submission" date="2021-12" db="EMBL/GenBank/DDBJ databases">
        <authorList>
            <person name="Rodrigo-Torres L."/>
            <person name="Arahal R. D."/>
            <person name="Lucena T."/>
        </authorList>
    </citation>
    <scope>NUCLEOTIDE SEQUENCE</scope>
    <source>
        <strain evidence="11">CECT 8858</strain>
    </source>
</reference>
<dbReference type="CDD" id="cd04275">
    <property type="entry name" value="ZnMc_pappalysin_like"/>
    <property type="match status" value="1"/>
</dbReference>
<organism evidence="11 12">
    <name type="scientific">Emticicia aquatica</name>
    <dbReference type="NCBI Taxonomy" id="1681835"/>
    <lineage>
        <taxon>Bacteria</taxon>
        <taxon>Pseudomonadati</taxon>
        <taxon>Bacteroidota</taxon>
        <taxon>Cytophagia</taxon>
        <taxon>Cytophagales</taxon>
        <taxon>Leadbetterellaceae</taxon>
        <taxon>Emticicia</taxon>
    </lineage>
</organism>
<evidence type="ECO:0000313" key="11">
    <source>
        <dbReference type="EMBL" id="CAH0994971.1"/>
    </source>
</evidence>
<evidence type="ECO:0000256" key="7">
    <source>
        <dbReference type="ARBA" id="ARBA00023049"/>
    </source>
</evidence>
<evidence type="ECO:0000256" key="2">
    <source>
        <dbReference type="ARBA" id="ARBA00022670"/>
    </source>
</evidence>
<gene>
    <name evidence="11" type="ORF">EMA8858_01091</name>
</gene>
<evidence type="ECO:0000256" key="9">
    <source>
        <dbReference type="SAM" id="SignalP"/>
    </source>
</evidence>
<evidence type="ECO:0000256" key="3">
    <source>
        <dbReference type="ARBA" id="ARBA00022723"/>
    </source>
</evidence>
<dbReference type="EMBL" id="CAKLPY010000001">
    <property type="protein sequence ID" value="CAH0994971.1"/>
    <property type="molecule type" value="Genomic_DNA"/>
</dbReference>
<evidence type="ECO:0000256" key="8">
    <source>
        <dbReference type="ARBA" id="ARBA00023157"/>
    </source>
</evidence>
<keyword evidence="12" id="KW-1185">Reference proteome</keyword>
<dbReference type="Pfam" id="PF05572">
    <property type="entry name" value="Peptidase_M43"/>
    <property type="match status" value="1"/>
</dbReference>
<proteinExistence type="inferred from homology"/>
<dbReference type="InterPro" id="IPR008754">
    <property type="entry name" value="Peptidase_M43"/>
</dbReference>
<protein>
    <recommendedName>
        <fullName evidence="10">Peptidase M43 pregnancy-associated plasma-A domain-containing protein</fullName>
    </recommendedName>
</protein>
<dbReference type="InterPro" id="IPR024079">
    <property type="entry name" value="MetalloPept_cat_dom_sf"/>
</dbReference>
<keyword evidence="8" id="KW-1015">Disulfide bond</keyword>
<evidence type="ECO:0000256" key="5">
    <source>
        <dbReference type="ARBA" id="ARBA00022801"/>
    </source>
</evidence>
<evidence type="ECO:0000256" key="1">
    <source>
        <dbReference type="ARBA" id="ARBA00008721"/>
    </source>
</evidence>
<feature type="chain" id="PRO_5046650502" description="Peptidase M43 pregnancy-associated plasma-A domain-containing protein" evidence="9">
    <location>
        <begin position="21"/>
        <end position="425"/>
    </location>
</feature>
<dbReference type="NCBIfam" id="TIGR04183">
    <property type="entry name" value="Por_Secre_tail"/>
    <property type="match status" value="1"/>
</dbReference>
<dbReference type="PANTHER" id="PTHR47466:SF1">
    <property type="entry name" value="METALLOPROTEASE MEP1 (AFU_ORTHOLOGUE AFUA_1G07730)-RELATED"/>
    <property type="match status" value="1"/>
</dbReference>
<evidence type="ECO:0000313" key="12">
    <source>
        <dbReference type="Proteomes" id="UP000837932"/>
    </source>
</evidence>
<keyword evidence="5" id="KW-0378">Hydrolase</keyword>
<keyword evidence="3" id="KW-0479">Metal-binding</keyword>